<organism evidence="2 3">
    <name type="scientific">Vibrio fluvialis PG41</name>
    <dbReference type="NCBI Taxonomy" id="1336752"/>
    <lineage>
        <taxon>Bacteria</taxon>
        <taxon>Pseudomonadati</taxon>
        <taxon>Pseudomonadota</taxon>
        <taxon>Gammaproteobacteria</taxon>
        <taxon>Vibrionales</taxon>
        <taxon>Vibrionaceae</taxon>
        <taxon>Vibrio</taxon>
    </lineage>
</organism>
<gene>
    <name evidence="2" type="ORF">L910_1057</name>
</gene>
<dbReference type="AlphaFoldDB" id="S7I1D5"/>
<dbReference type="Proteomes" id="UP000014854">
    <property type="component" value="Unassembled WGS sequence"/>
</dbReference>
<protein>
    <submittedName>
        <fullName evidence="2">Uncharacterized protein</fullName>
    </submittedName>
</protein>
<feature type="region of interest" description="Disordered" evidence="1">
    <location>
        <begin position="41"/>
        <end position="62"/>
    </location>
</feature>
<evidence type="ECO:0000256" key="1">
    <source>
        <dbReference type="SAM" id="MobiDB-lite"/>
    </source>
</evidence>
<dbReference type="GeneID" id="59227176"/>
<reference evidence="2 3" key="1">
    <citation type="journal article" date="2013" name="Gut Pathog.">
        <title>Evidence of a new metabolic capacity in an emerging diarrheal pathogen: lessons from the draft genomes of Vibrio fluvialis strains PG41 and I21563.</title>
        <authorList>
            <person name="Khatri I."/>
            <person name="Mahajan S."/>
            <person name="Dureja C."/>
            <person name="Subramanian S."/>
            <person name="Raychaudhuri S."/>
        </authorList>
    </citation>
    <scope>NUCLEOTIDE SEQUENCE [LARGE SCALE GENOMIC DNA]</scope>
    <source>
        <strain evidence="2 3">PG41</strain>
    </source>
</reference>
<evidence type="ECO:0000313" key="2">
    <source>
        <dbReference type="EMBL" id="EPP21864.1"/>
    </source>
</evidence>
<comment type="caution">
    <text evidence="2">The sequence shown here is derived from an EMBL/GenBank/DDBJ whole genome shotgun (WGS) entry which is preliminary data.</text>
</comment>
<evidence type="ECO:0000313" key="3">
    <source>
        <dbReference type="Proteomes" id="UP000014854"/>
    </source>
</evidence>
<proteinExistence type="predicted"/>
<dbReference type="PATRIC" id="fig|1336752.4.peg.2910"/>
<accession>S7I1D5</accession>
<name>S7I1D5_VIBFL</name>
<dbReference type="EMBL" id="ASXS01000012">
    <property type="protein sequence ID" value="EPP21864.1"/>
    <property type="molecule type" value="Genomic_DNA"/>
</dbReference>
<sequence>MKNKGDCTLISSQTSGISDDSVRIPAMLINDEDDYVVENDDVPAHSHDDWGPACVAQNERLS</sequence>
<dbReference type="RefSeq" id="WP_020330527.1">
    <property type="nucleotide sequence ID" value="NZ_ASXS01000012.1"/>
</dbReference>